<evidence type="ECO:0000313" key="2">
    <source>
        <dbReference type="Proteomes" id="UP000440668"/>
    </source>
</evidence>
<comment type="caution">
    <text evidence="1">The sequence shown here is derived from an EMBL/GenBank/DDBJ whole genome shotgun (WGS) entry which is preliminary data.</text>
</comment>
<reference evidence="1 2" key="1">
    <citation type="submission" date="2019-11" db="EMBL/GenBank/DDBJ databases">
        <title>Cellulosimicrobium composti sp. nov. isolated from a compost.</title>
        <authorList>
            <person name="Yang Y."/>
        </authorList>
    </citation>
    <scope>NUCLEOTIDE SEQUENCE [LARGE SCALE GENOMIC DNA]</scope>
    <source>
        <strain evidence="1 2">BIT-GX5</strain>
    </source>
</reference>
<gene>
    <name evidence="1" type="ORF">GJV82_16995</name>
</gene>
<dbReference type="EMBL" id="WMKA01000056">
    <property type="protein sequence ID" value="MTG90620.1"/>
    <property type="molecule type" value="Genomic_DNA"/>
</dbReference>
<sequence length="146" mass="15342">MTTDNDPAAVAELDRLDSEVRAAAPGDTTAQVALWRHVSRLATWFFVARGEPDRPRPYAVAAPQGPMVCLYSSATRARDAAHALGVVPAGEPVPLLAVPMPDAVGYVASLGAAGVVGVALDHPRIGHFVPLANLTTLQAWVEEDAR</sequence>
<evidence type="ECO:0000313" key="1">
    <source>
        <dbReference type="EMBL" id="MTG90620.1"/>
    </source>
</evidence>
<dbReference type="RefSeq" id="WP_155100046.1">
    <property type="nucleotide sequence ID" value="NZ_WMKA01000056.1"/>
</dbReference>
<dbReference type="Proteomes" id="UP000440668">
    <property type="component" value="Unassembled WGS sequence"/>
</dbReference>
<evidence type="ECO:0008006" key="3">
    <source>
        <dbReference type="Google" id="ProtNLM"/>
    </source>
</evidence>
<dbReference type="AlphaFoldDB" id="A0A6N7ZMP7"/>
<name>A0A6N7ZMP7_9MICO</name>
<proteinExistence type="predicted"/>
<organism evidence="1 2">
    <name type="scientific">Cellulosimicrobium composti</name>
    <dbReference type="NCBI Taxonomy" id="2672572"/>
    <lineage>
        <taxon>Bacteria</taxon>
        <taxon>Bacillati</taxon>
        <taxon>Actinomycetota</taxon>
        <taxon>Actinomycetes</taxon>
        <taxon>Micrococcales</taxon>
        <taxon>Promicromonosporaceae</taxon>
        <taxon>Cellulosimicrobium</taxon>
    </lineage>
</organism>
<accession>A0A6N7ZMP7</accession>
<protein>
    <recommendedName>
        <fullName evidence="3">SseB protein N-terminal domain-containing protein</fullName>
    </recommendedName>
</protein>